<keyword evidence="2" id="KW-1185">Reference proteome</keyword>
<accession>A0A9P9DED9</accession>
<dbReference type="Proteomes" id="UP000738349">
    <property type="component" value="Unassembled WGS sequence"/>
</dbReference>
<reference evidence="1" key="1">
    <citation type="journal article" date="2021" name="Nat. Commun.">
        <title>Genetic determinants of endophytism in the Arabidopsis root mycobiome.</title>
        <authorList>
            <person name="Mesny F."/>
            <person name="Miyauchi S."/>
            <person name="Thiergart T."/>
            <person name="Pickel B."/>
            <person name="Atanasova L."/>
            <person name="Karlsson M."/>
            <person name="Huettel B."/>
            <person name="Barry K.W."/>
            <person name="Haridas S."/>
            <person name="Chen C."/>
            <person name="Bauer D."/>
            <person name="Andreopoulos W."/>
            <person name="Pangilinan J."/>
            <person name="LaButti K."/>
            <person name="Riley R."/>
            <person name="Lipzen A."/>
            <person name="Clum A."/>
            <person name="Drula E."/>
            <person name="Henrissat B."/>
            <person name="Kohler A."/>
            <person name="Grigoriev I.V."/>
            <person name="Martin F.M."/>
            <person name="Hacquard S."/>
        </authorList>
    </citation>
    <scope>NUCLEOTIDE SEQUENCE</scope>
    <source>
        <strain evidence="1">MPI-CAGE-AT-0147</strain>
    </source>
</reference>
<evidence type="ECO:0000313" key="2">
    <source>
        <dbReference type="Proteomes" id="UP000738349"/>
    </source>
</evidence>
<comment type="caution">
    <text evidence="1">The sequence shown here is derived from an EMBL/GenBank/DDBJ whole genome shotgun (WGS) entry which is preliminary data.</text>
</comment>
<dbReference type="AlphaFoldDB" id="A0A9P9DED9"/>
<dbReference type="EMBL" id="JAGMUV010000028">
    <property type="protein sequence ID" value="KAH7117417.1"/>
    <property type="molecule type" value="Genomic_DNA"/>
</dbReference>
<organism evidence="1 2">
    <name type="scientific">Dactylonectria macrodidyma</name>
    <dbReference type="NCBI Taxonomy" id="307937"/>
    <lineage>
        <taxon>Eukaryota</taxon>
        <taxon>Fungi</taxon>
        <taxon>Dikarya</taxon>
        <taxon>Ascomycota</taxon>
        <taxon>Pezizomycotina</taxon>
        <taxon>Sordariomycetes</taxon>
        <taxon>Hypocreomycetidae</taxon>
        <taxon>Hypocreales</taxon>
        <taxon>Nectriaceae</taxon>
        <taxon>Dactylonectria</taxon>
    </lineage>
</organism>
<gene>
    <name evidence="1" type="ORF">EDB81DRAFT_892277</name>
</gene>
<protein>
    <submittedName>
        <fullName evidence="1">Uncharacterized protein</fullName>
    </submittedName>
</protein>
<proteinExistence type="predicted"/>
<dbReference type="OrthoDB" id="20872at2759"/>
<name>A0A9P9DED9_9HYPO</name>
<sequence>MSMAEVFSTVAGALGVGALFNNYVDCFKWGEAVTINDDPRFATDAPDDRDSRQV</sequence>
<evidence type="ECO:0000313" key="1">
    <source>
        <dbReference type="EMBL" id="KAH7117417.1"/>
    </source>
</evidence>